<comment type="caution">
    <text evidence="10">The sequence shown here is derived from an EMBL/GenBank/DDBJ whole genome shotgun (WGS) entry which is preliminary data.</text>
</comment>
<evidence type="ECO:0000256" key="5">
    <source>
        <dbReference type="ARBA" id="ARBA00022771"/>
    </source>
</evidence>
<feature type="region of interest" description="Disordered" evidence="8">
    <location>
        <begin position="580"/>
        <end position="613"/>
    </location>
</feature>
<dbReference type="CDD" id="cd20339">
    <property type="entry name" value="BRcat_RBR_RNF216"/>
    <property type="match status" value="1"/>
</dbReference>
<evidence type="ECO:0000313" key="10">
    <source>
        <dbReference type="EMBL" id="TRM63521.1"/>
    </source>
</evidence>
<evidence type="ECO:0000256" key="3">
    <source>
        <dbReference type="ARBA" id="ARBA00022723"/>
    </source>
</evidence>
<feature type="compositionally biased region" description="Pro residues" evidence="8">
    <location>
        <begin position="596"/>
        <end position="609"/>
    </location>
</feature>
<dbReference type="InterPro" id="IPR002867">
    <property type="entry name" value="IBR_dom"/>
</dbReference>
<organism evidence="10 11">
    <name type="scientific">Schizophyllum amplum</name>
    <dbReference type="NCBI Taxonomy" id="97359"/>
    <lineage>
        <taxon>Eukaryota</taxon>
        <taxon>Fungi</taxon>
        <taxon>Dikarya</taxon>
        <taxon>Basidiomycota</taxon>
        <taxon>Agaricomycotina</taxon>
        <taxon>Agaricomycetes</taxon>
        <taxon>Agaricomycetidae</taxon>
        <taxon>Agaricales</taxon>
        <taxon>Schizophyllaceae</taxon>
        <taxon>Schizophyllum</taxon>
    </lineage>
</organism>
<keyword evidence="6" id="KW-0833">Ubl conjugation pathway</keyword>
<reference evidence="10 11" key="1">
    <citation type="journal article" date="2019" name="New Phytol.">
        <title>Comparative genomics reveals unique wood-decay strategies and fruiting body development in the Schizophyllaceae.</title>
        <authorList>
            <person name="Almasi E."/>
            <person name="Sahu N."/>
            <person name="Krizsan K."/>
            <person name="Balint B."/>
            <person name="Kovacs G.M."/>
            <person name="Kiss B."/>
            <person name="Cseklye J."/>
            <person name="Drula E."/>
            <person name="Henrissat B."/>
            <person name="Nagy I."/>
            <person name="Chovatia M."/>
            <person name="Adam C."/>
            <person name="LaButti K."/>
            <person name="Lipzen A."/>
            <person name="Riley R."/>
            <person name="Grigoriev I.V."/>
            <person name="Nagy L.G."/>
        </authorList>
    </citation>
    <scope>NUCLEOTIDE SEQUENCE [LARGE SCALE GENOMIC DNA]</scope>
    <source>
        <strain evidence="10 11">NL-1724</strain>
    </source>
</reference>
<dbReference type="SUPFAM" id="SSF57850">
    <property type="entry name" value="RING/U-box"/>
    <property type="match status" value="2"/>
</dbReference>
<evidence type="ECO:0000256" key="2">
    <source>
        <dbReference type="ARBA" id="ARBA00022679"/>
    </source>
</evidence>
<accession>A0A550CFE7</accession>
<dbReference type="PROSITE" id="PS51873">
    <property type="entry name" value="TRIAD"/>
    <property type="match status" value="1"/>
</dbReference>
<evidence type="ECO:0000256" key="4">
    <source>
        <dbReference type="ARBA" id="ARBA00022737"/>
    </source>
</evidence>
<dbReference type="GO" id="GO:0008270">
    <property type="term" value="F:zinc ion binding"/>
    <property type="evidence" value="ECO:0007669"/>
    <property type="project" value="UniProtKB-KW"/>
</dbReference>
<evidence type="ECO:0000256" key="8">
    <source>
        <dbReference type="SAM" id="MobiDB-lite"/>
    </source>
</evidence>
<dbReference type="SMART" id="SM00647">
    <property type="entry name" value="IBR"/>
    <property type="match status" value="2"/>
</dbReference>
<keyword evidence="3" id="KW-0479">Metal-binding</keyword>
<dbReference type="PANTHER" id="PTHR22770:SF47">
    <property type="entry name" value="E3 UBIQUITIN-PROTEIN LIGASE RNF216"/>
    <property type="match status" value="1"/>
</dbReference>
<dbReference type="Gene3D" id="1.20.120.1750">
    <property type="match status" value="1"/>
</dbReference>
<dbReference type="CDD" id="cd16630">
    <property type="entry name" value="RING-HC_RBR_RNF216"/>
    <property type="match status" value="1"/>
</dbReference>
<protein>
    <recommendedName>
        <fullName evidence="9">RING-type domain-containing protein</fullName>
    </recommendedName>
</protein>
<dbReference type="Proteomes" id="UP000320762">
    <property type="component" value="Unassembled WGS sequence"/>
</dbReference>
<dbReference type="CDD" id="cd20353">
    <property type="entry name" value="Rcat_RBR_RNF216"/>
    <property type="match status" value="1"/>
</dbReference>
<keyword evidence="2" id="KW-0808">Transferase</keyword>
<feature type="region of interest" description="Disordered" evidence="8">
    <location>
        <begin position="1"/>
        <end position="134"/>
    </location>
</feature>
<dbReference type="InterPro" id="IPR047545">
    <property type="entry name" value="BRcat_RBR_RNF216"/>
</dbReference>
<feature type="domain" description="RING-type" evidence="9">
    <location>
        <begin position="333"/>
        <end position="556"/>
    </location>
</feature>
<keyword evidence="11" id="KW-1185">Reference proteome</keyword>
<name>A0A550CFE7_9AGAR</name>
<evidence type="ECO:0000259" key="9">
    <source>
        <dbReference type="PROSITE" id="PS51873"/>
    </source>
</evidence>
<dbReference type="InterPro" id="IPR051628">
    <property type="entry name" value="LUBAC_E3_Ligases"/>
</dbReference>
<dbReference type="InterPro" id="IPR047546">
    <property type="entry name" value="Rcat_RBR_RNF216"/>
</dbReference>
<dbReference type="InterPro" id="IPR044066">
    <property type="entry name" value="TRIAD_supradom"/>
</dbReference>
<keyword evidence="7" id="KW-0862">Zinc</keyword>
<dbReference type="Pfam" id="PF26200">
    <property type="entry name" value="Rcat_RNF216"/>
    <property type="match status" value="1"/>
</dbReference>
<dbReference type="Gene3D" id="3.30.40.10">
    <property type="entry name" value="Zinc/RING finger domain, C3HC4 (zinc finger)"/>
    <property type="match status" value="1"/>
</dbReference>
<keyword evidence="4" id="KW-0677">Repeat</keyword>
<proteinExistence type="predicted"/>
<dbReference type="AlphaFoldDB" id="A0A550CFE7"/>
<feature type="region of interest" description="Disordered" evidence="8">
    <location>
        <begin position="188"/>
        <end position="218"/>
    </location>
</feature>
<evidence type="ECO:0000256" key="6">
    <source>
        <dbReference type="ARBA" id="ARBA00022786"/>
    </source>
</evidence>
<comment type="pathway">
    <text evidence="1">Protein modification; protein ubiquitination.</text>
</comment>
<keyword evidence="5" id="KW-0863">Zinc-finger</keyword>
<dbReference type="InterPro" id="IPR047544">
    <property type="entry name" value="RING-HC_RBR_RNF216"/>
</dbReference>
<feature type="compositionally biased region" description="Basic and acidic residues" evidence="8">
    <location>
        <begin position="580"/>
        <end position="594"/>
    </location>
</feature>
<dbReference type="STRING" id="97359.A0A550CFE7"/>
<evidence type="ECO:0000313" key="11">
    <source>
        <dbReference type="Proteomes" id="UP000320762"/>
    </source>
</evidence>
<dbReference type="OrthoDB" id="10009520at2759"/>
<feature type="compositionally biased region" description="Pro residues" evidence="8">
    <location>
        <begin position="118"/>
        <end position="132"/>
    </location>
</feature>
<gene>
    <name evidence="10" type="ORF">BD626DRAFT_494567</name>
</gene>
<evidence type="ECO:0000256" key="1">
    <source>
        <dbReference type="ARBA" id="ARBA00004906"/>
    </source>
</evidence>
<dbReference type="PANTHER" id="PTHR22770">
    <property type="entry name" value="UBIQUITIN CONJUGATING ENZYME 7 INTERACTING PROTEIN-RELATED"/>
    <property type="match status" value="1"/>
</dbReference>
<dbReference type="GO" id="GO:0016740">
    <property type="term" value="F:transferase activity"/>
    <property type="evidence" value="ECO:0007669"/>
    <property type="project" value="UniProtKB-KW"/>
</dbReference>
<evidence type="ECO:0000256" key="7">
    <source>
        <dbReference type="ARBA" id="ARBA00022833"/>
    </source>
</evidence>
<dbReference type="InterPro" id="IPR013083">
    <property type="entry name" value="Znf_RING/FYVE/PHD"/>
</dbReference>
<sequence>MRKPVIDIESSPEPEILHLRTTRGSAKPSTPIEILDSDDDIDAPQQPLARRQKRRRQQQPLRGAAVQGSSGNVAGPSNKGKARATTPLFLSGEEENEPPESPPRAFPAVALPATHSPSPTPEPDHAPPPPDPAELKNAYVAQVLDIIPDVQPEHVHALAEQYYAQYKEQTLETILHVLFEDKNYPKVDRKGKRKRTEADEEAERRGKKAKETDFLSIDRPLPQGPHYYELALEQLQLDFPYTPKPHIRARLKASRDLYAPTYFVLADEAKSARPPYTRKQVPYRTKGKTTLRVDDDFELEREFVLRKLQEADTQKDAALAEQLVEQEYEDSGDGIECGCCFTAYPFYKMVQCPDAHLFCKDCMLSYAESKLGSHDVKIACMDQSGCKELFPESELRRLLPDKLMDLYDRVKQRKEIEQAGLDGLEECPFCDYKCVIDNPDEKLFRCGNFEDCGAVSCRNCKKQDHLPRTCQEVDDDKILDSQHLVEEAMSDAMVRKCPNPACQKPFIKDDGCNKIYCTNCRTLSCYICRKMINGYEHFNQAAPGAPSTSNKCLLWDGPVERRHAEEVGAAAKRALEEYKKKNPDAREEDLKIDVPKAPPVQPPRYPPGVPQHHHMLPALHHHMLGVPQPQLLPAPAAAAGPVHQAFQYGGQLPLPIGPFMQPAPGVVPWVNPYRAPAPAPARVRRRR</sequence>
<dbReference type="EMBL" id="VDMD01000009">
    <property type="protein sequence ID" value="TRM63521.1"/>
    <property type="molecule type" value="Genomic_DNA"/>
</dbReference>